<comment type="function">
    <text evidence="10">Component of the ESCRT-0 complex which is the sorting receptor for ubiquitinated cargo proteins at the multivesicular body (MVB) and recruits ESCRT-I to the MVB outer membrane.</text>
</comment>
<gene>
    <name evidence="15" type="primary">VPS27_1</name>
    <name evidence="15" type="ORF">BGZ96_002772</name>
</gene>
<evidence type="ECO:0000256" key="12">
    <source>
        <dbReference type="SAM" id="MobiDB-lite"/>
    </source>
</evidence>
<evidence type="ECO:0000256" key="10">
    <source>
        <dbReference type="PIRNR" id="PIRNR036956"/>
    </source>
</evidence>
<feature type="domain" description="FYVE-type" evidence="13">
    <location>
        <begin position="166"/>
        <end position="226"/>
    </location>
</feature>
<dbReference type="SUPFAM" id="SSF57903">
    <property type="entry name" value="FYVE/PHD zinc finger"/>
    <property type="match status" value="1"/>
</dbReference>
<dbReference type="InterPro" id="IPR008942">
    <property type="entry name" value="ENTH_VHS"/>
</dbReference>
<evidence type="ECO:0000256" key="8">
    <source>
        <dbReference type="ARBA" id="ARBA00022833"/>
    </source>
</evidence>
<evidence type="ECO:0000256" key="9">
    <source>
        <dbReference type="ARBA" id="ARBA00023136"/>
    </source>
</evidence>
<dbReference type="Pfam" id="PF01363">
    <property type="entry name" value="FYVE"/>
    <property type="match status" value="1"/>
</dbReference>
<dbReference type="EMBL" id="JAAAIM010000154">
    <property type="protein sequence ID" value="KAG0293486.1"/>
    <property type="molecule type" value="Genomic_DNA"/>
</dbReference>
<feature type="compositionally biased region" description="Polar residues" evidence="12">
    <location>
        <begin position="503"/>
        <end position="525"/>
    </location>
</feature>
<dbReference type="Gene3D" id="3.30.40.10">
    <property type="entry name" value="Zinc/RING finger domain, C3HC4 (zinc finger)"/>
    <property type="match status" value="1"/>
</dbReference>
<feature type="region of interest" description="Disordered" evidence="12">
    <location>
        <begin position="228"/>
        <end position="270"/>
    </location>
</feature>
<evidence type="ECO:0000256" key="11">
    <source>
        <dbReference type="PROSITE-ProRule" id="PRU00091"/>
    </source>
</evidence>
<feature type="compositionally biased region" description="Low complexity" evidence="12">
    <location>
        <begin position="631"/>
        <end position="651"/>
    </location>
</feature>
<feature type="compositionally biased region" description="Polar residues" evidence="12">
    <location>
        <begin position="328"/>
        <end position="337"/>
    </location>
</feature>
<organism evidence="15 16">
    <name type="scientific">Linnemannia gamsii</name>
    <dbReference type="NCBI Taxonomy" id="64522"/>
    <lineage>
        <taxon>Eukaryota</taxon>
        <taxon>Fungi</taxon>
        <taxon>Fungi incertae sedis</taxon>
        <taxon>Mucoromycota</taxon>
        <taxon>Mortierellomycotina</taxon>
        <taxon>Mortierellomycetes</taxon>
        <taxon>Mortierellales</taxon>
        <taxon>Mortierellaceae</taxon>
        <taxon>Linnemannia</taxon>
    </lineage>
</organism>
<sequence>MTSWFLSSPVDELVDKATSENLPAGTEDLALNLEICDQIRSKQIPPKDATRALKRRISHKNPNVQLLALGLTDVCVKNGGQHFLVEVASRDFIDNLTSILKAPGVNSEVRKKILALIQTWGRLFISKRGLGYVSDTYQILKNEGYDFPPVDNVGAAIMETEAPPDWTDSDVCTRCRVAFTLTNRKHHCRACGHTYCGQCSSKNMALPELGVTQEVRVCDGCWTKKKLGQKNTPSKDPYALDSYTDLGSSVPTSAPSTSSNNAPGNNSNEDDDIMKAIELSLKEANSRPGFSAPSARQTTQPVPSSAAAQGEEDDADLLAAIEASLRETNITEQTSASKAHDEPTSNYTAYTYSTQPEAATTAPALTDDLTAADKENIEMFSAFVDKIQTMNGDVSGNREIQALYEQITKLQAKVTASLEEAVQRQQEAMQANGKIDQAVKIYDHLLQERLNSTYQRRMNANNYGHPDHMQQPVAPGNDYAPQAYPQLTAADSRYAPYTPGAPYNQQQRIPPFPASTQPSYQSSLPPATAPFVPSSGYAATSGVDYGGSAPFAPVHDPYYASAPAPAPSTAPYQHQDYSAQSYAPAPPGTVNLMDSAGQSSYAPYSSQQQPYATQHAPQAPGQGYGQGQGQVQGPVPVVSPAPVVSPSAGPVSVVPVEEKPLIEF</sequence>
<keyword evidence="16" id="KW-1185">Reference proteome</keyword>
<feature type="region of interest" description="Disordered" evidence="12">
    <location>
        <begin position="328"/>
        <end position="348"/>
    </location>
</feature>
<feature type="region of interest" description="Disordered" evidence="12">
    <location>
        <begin position="564"/>
        <end position="651"/>
    </location>
</feature>
<dbReference type="InterPro" id="IPR013083">
    <property type="entry name" value="Znf_RING/FYVE/PHD"/>
</dbReference>
<dbReference type="PANTHER" id="PTHR47794">
    <property type="entry name" value="VACUOLAR PROTEIN SORTING-ASSOCIATED PROTEIN 27"/>
    <property type="match status" value="1"/>
</dbReference>
<keyword evidence="8" id="KW-0862">Zinc</keyword>
<comment type="similarity">
    <text evidence="2 10">Belongs to the VPS27 family.</text>
</comment>
<dbReference type="PROSITE" id="PS50179">
    <property type="entry name" value="VHS"/>
    <property type="match status" value="1"/>
</dbReference>
<dbReference type="InterPro" id="IPR017073">
    <property type="entry name" value="HGS/VPS27"/>
</dbReference>
<evidence type="ECO:0000313" key="15">
    <source>
        <dbReference type="EMBL" id="KAG0293486.1"/>
    </source>
</evidence>
<dbReference type="InterPro" id="IPR011011">
    <property type="entry name" value="Znf_FYVE_PHD"/>
</dbReference>
<dbReference type="InterPro" id="IPR017455">
    <property type="entry name" value="Znf_FYVE-rel"/>
</dbReference>
<dbReference type="PROSITE" id="PS50330">
    <property type="entry name" value="UIM"/>
    <property type="match status" value="1"/>
</dbReference>
<dbReference type="Gene3D" id="1.20.5.1940">
    <property type="match status" value="1"/>
</dbReference>
<protein>
    <recommendedName>
        <fullName evidence="3 10">Vacuolar protein sorting-associated protein 27</fullName>
    </recommendedName>
</protein>
<dbReference type="InterPro" id="IPR049425">
    <property type="entry name" value="Vps27_GAT-like"/>
</dbReference>
<evidence type="ECO:0000256" key="5">
    <source>
        <dbReference type="ARBA" id="ARBA00022737"/>
    </source>
</evidence>
<keyword evidence="7 11" id="KW-0863">Zinc-finger</keyword>
<dbReference type="Gene3D" id="6.10.140.100">
    <property type="match status" value="1"/>
</dbReference>
<evidence type="ECO:0000256" key="2">
    <source>
        <dbReference type="ARBA" id="ARBA00008597"/>
    </source>
</evidence>
<reference evidence="15 16" key="1">
    <citation type="journal article" date="2020" name="Fungal Divers.">
        <title>Resolving the Mortierellaceae phylogeny through synthesis of multi-gene phylogenetics and phylogenomics.</title>
        <authorList>
            <person name="Vandepol N."/>
            <person name="Liber J."/>
            <person name="Desiro A."/>
            <person name="Na H."/>
            <person name="Kennedy M."/>
            <person name="Barry K."/>
            <person name="Grigoriev I.V."/>
            <person name="Miller A.N."/>
            <person name="O'Donnell K."/>
            <person name="Stajich J.E."/>
            <person name="Bonito G."/>
        </authorList>
    </citation>
    <scope>NUCLEOTIDE SEQUENCE [LARGE SCALE GENOMIC DNA]</scope>
    <source>
        <strain evidence="15 16">AD045</strain>
    </source>
</reference>
<evidence type="ECO:0000313" key="16">
    <source>
        <dbReference type="Proteomes" id="UP001194696"/>
    </source>
</evidence>
<comment type="subunit">
    <text evidence="10">Component of the ESCRT-0 complex composed of HSE1 and VPS27.</text>
</comment>
<dbReference type="Pfam" id="PF00790">
    <property type="entry name" value="VHS"/>
    <property type="match status" value="1"/>
</dbReference>
<keyword evidence="5" id="KW-0677">Repeat</keyword>
<accession>A0ABQ7K8F0</accession>
<keyword evidence="6 10" id="KW-0967">Endosome</keyword>
<comment type="subcellular location">
    <subcellularLocation>
        <location evidence="1 10">Endosome membrane</location>
        <topology evidence="1 10">Peripheral membrane protein</topology>
        <orientation evidence="1 10">Cytoplasmic side</orientation>
    </subcellularLocation>
</comment>
<dbReference type="PANTHER" id="PTHR47794:SF1">
    <property type="entry name" value="VACUOLAR PROTEIN SORTING-ASSOCIATED PROTEIN 27"/>
    <property type="match status" value="1"/>
</dbReference>
<keyword evidence="4" id="KW-0479">Metal-binding</keyword>
<feature type="compositionally biased region" description="Low complexity" evidence="12">
    <location>
        <begin position="598"/>
        <end position="621"/>
    </location>
</feature>
<evidence type="ECO:0000259" key="14">
    <source>
        <dbReference type="PROSITE" id="PS50179"/>
    </source>
</evidence>
<dbReference type="InterPro" id="IPR003903">
    <property type="entry name" value="UIM_dom"/>
</dbReference>
<feature type="compositionally biased region" description="Polar residues" evidence="12">
    <location>
        <begin position="294"/>
        <end position="303"/>
    </location>
</feature>
<comment type="caution">
    <text evidence="15">The sequence shown here is derived from an EMBL/GenBank/DDBJ whole genome shotgun (WGS) entry which is preliminary data.</text>
</comment>
<evidence type="ECO:0000256" key="3">
    <source>
        <dbReference type="ARBA" id="ARBA00017753"/>
    </source>
</evidence>
<feature type="domain" description="VHS" evidence="14">
    <location>
        <begin position="19"/>
        <end position="148"/>
    </location>
</feature>
<dbReference type="SUPFAM" id="SSF48464">
    <property type="entry name" value="ENTH/VHS domain"/>
    <property type="match status" value="1"/>
</dbReference>
<evidence type="ECO:0000259" key="13">
    <source>
        <dbReference type="PROSITE" id="PS50178"/>
    </source>
</evidence>
<dbReference type="Proteomes" id="UP001194696">
    <property type="component" value="Unassembled WGS sequence"/>
</dbReference>
<proteinExistence type="inferred from homology"/>
<evidence type="ECO:0000256" key="4">
    <source>
        <dbReference type="ARBA" id="ARBA00022723"/>
    </source>
</evidence>
<dbReference type="Pfam" id="PF21356">
    <property type="entry name" value="Vps27_GAT-like"/>
    <property type="match status" value="1"/>
</dbReference>
<dbReference type="InterPro" id="IPR000306">
    <property type="entry name" value="Znf_FYVE"/>
</dbReference>
<feature type="compositionally biased region" description="Low complexity" evidence="12">
    <location>
        <begin position="247"/>
        <end position="267"/>
    </location>
</feature>
<dbReference type="Gene3D" id="1.25.40.90">
    <property type="match status" value="1"/>
</dbReference>
<evidence type="ECO:0000256" key="7">
    <source>
        <dbReference type="ARBA" id="ARBA00022771"/>
    </source>
</evidence>
<dbReference type="InterPro" id="IPR002014">
    <property type="entry name" value="VHS_dom"/>
</dbReference>
<dbReference type="CDD" id="cd16979">
    <property type="entry name" value="VHS_Vps27"/>
    <property type="match status" value="1"/>
</dbReference>
<dbReference type="SMART" id="SM00288">
    <property type="entry name" value="VHS"/>
    <property type="match status" value="1"/>
</dbReference>
<evidence type="ECO:0000256" key="6">
    <source>
        <dbReference type="ARBA" id="ARBA00022753"/>
    </source>
</evidence>
<evidence type="ECO:0000256" key="1">
    <source>
        <dbReference type="ARBA" id="ARBA00004125"/>
    </source>
</evidence>
<name>A0ABQ7K8F0_9FUNG</name>
<dbReference type="PROSITE" id="PS50178">
    <property type="entry name" value="ZF_FYVE"/>
    <property type="match status" value="1"/>
</dbReference>
<dbReference type="SMART" id="SM00064">
    <property type="entry name" value="FYVE"/>
    <property type="match status" value="1"/>
</dbReference>
<keyword evidence="9 10" id="KW-0472">Membrane</keyword>
<dbReference type="SMART" id="SM00726">
    <property type="entry name" value="UIM"/>
    <property type="match status" value="2"/>
</dbReference>
<feature type="region of interest" description="Disordered" evidence="12">
    <location>
        <begin position="285"/>
        <end position="311"/>
    </location>
</feature>
<dbReference type="PIRSF" id="PIRSF036956">
    <property type="entry name" value="Hrs_Vps27"/>
    <property type="match status" value="1"/>
</dbReference>
<feature type="region of interest" description="Disordered" evidence="12">
    <location>
        <begin position="493"/>
        <end position="527"/>
    </location>
</feature>